<sequence length="122" mass="12344">MTKVILGCLAAVALGACSNSFDEPLLTDGPQQIGFQADLGACRALAEQHTEKTVQSGAVQGAVIGGIIGVADSKDGDRVDDALVGAVIGSGIGALEGASEADEARREILIRCMQGRGHKVLA</sequence>
<gene>
    <name evidence="1" type="ORF">NIT7321_01961</name>
</gene>
<protein>
    <recommendedName>
        <fullName evidence="3">Glycine zipper domain-containing protein</fullName>
    </recommendedName>
</protein>
<evidence type="ECO:0008006" key="3">
    <source>
        <dbReference type="Google" id="ProtNLM"/>
    </source>
</evidence>
<evidence type="ECO:0000313" key="2">
    <source>
        <dbReference type="Proteomes" id="UP000043764"/>
    </source>
</evidence>
<keyword evidence="2" id="KW-1185">Reference proteome</keyword>
<dbReference type="RefSeq" id="WP_008562486.1">
    <property type="nucleotide sequence ID" value="NZ_BSKQ01000001.1"/>
</dbReference>
<accession>A0A0H5D1M6</accession>
<dbReference type="EMBL" id="CVRL01000025">
    <property type="protein sequence ID" value="CRL11112.1"/>
    <property type="molecule type" value="Genomic_DNA"/>
</dbReference>
<dbReference type="Proteomes" id="UP000043764">
    <property type="component" value="Unassembled WGS sequence"/>
</dbReference>
<dbReference type="PROSITE" id="PS51257">
    <property type="entry name" value="PROKAR_LIPOPROTEIN"/>
    <property type="match status" value="1"/>
</dbReference>
<organism evidence="1 2">
    <name type="scientific">Phaeobacter italicus</name>
    <dbReference type="NCBI Taxonomy" id="481446"/>
    <lineage>
        <taxon>Bacteria</taxon>
        <taxon>Pseudomonadati</taxon>
        <taxon>Pseudomonadota</taxon>
        <taxon>Alphaproteobacteria</taxon>
        <taxon>Rhodobacterales</taxon>
        <taxon>Roseobacteraceae</taxon>
        <taxon>Phaeobacter</taxon>
    </lineage>
</organism>
<dbReference type="OrthoDB" id="7709115at2"/>
<evidence type="ECO:0000313" key="1">
    <source>
        <dbReference type="EMBL" id="CRL11112.1"/>
    </source>
</evidence>
<dbReference type="STRING" id="481446.NIT7645_01060"/>
<dbReference type="GeneID" id="78396460"/>
<name>A0A0H5D1M6_9RHOB</name>
<proteinExistence type="predicted"/>
<dbReference type="AlphaFoldDB" id="A0A0H5D1M6"/>
<reference evidence="1 2" key="1">
    <citation type="submission" date="2015-05" db="EMBL/GenBank/DDBJ databases">
        <authorList>
            <person name="Rodrigo-Torres Lidia"/>
            <person name="Arahal R.David."/>
        </authorList>
    </citation>
    <scope>NUCLEOTIDE SEQUENCE [LARGE SCALE GENOMIC DNA]</scope>
    <source>
        <strain evidence="1 2">CECT 7321</strain>
    </source>
</reference>